<feature type="domain" description="Glycoside hydrolase family 2 catalytic" evidence="2">
    <location>
        <begin position="67"/>
        <end position="178"/>
    </location>
</feature>
<accession>A0A9D1JR30</accession>
<evidence type="ECO:0000256" key="1">
    <source>
        <dbReference type="ARBA" id="ARBA00007401"/>
    </source>
</evidence>
<dbReference type="Gene3D" id="3.20.20.80">
    <property type="entry name" value="Glycosidases"/>
    <property type="match status" value="1"/>
</dbReference>
<dbReference type="InterPro" id="IPR017853">
    <property type="entry name" value="GH"/>
</dbReference>
<gene>
    <name evidence="3" type="ORF">IAB46_09875</name>
</gene>
<proteinExistence type="inferred from homology"/>
<dbReference type="InterPro" id="IPR006103">
    <property type="entry name" value="Glyco_hydro_2_cat"/>
</dbReference>
<reference evidence="3" key="2">
    <citation type="journal article" date="2021" name="PeerJ">
        <title>Extensive microbial diversity within the chicken gut microbiome revealed by metagenomics and culture.</title>
        <authorList>
            <person name="Gilroy R."/>
            <person name="Ravi A."/>
            <person name="Getino M."/>
            <person name="Pursley I."/>
            <person name="Horton D.L."/>
            <person name="Alikhan N.F."/>
            <person name="Baker D."/>
            <person name="Gharbi K."/>
            <person name="Hall N."/>
            <person name="Watson M."/>
            <person name="Adriaenssens E.M."/>
            <person name="Foster-Nyarko E."/>
            <person name="Jarju S."/>
            <person name="Secka A."/>
            <person name="Antonio M."/>
            <person name="Oren A."/>
            <person name="Chaudhuri R.R."/>
            <person name="La Ragione R."/>
            <person name="Hildebrand F."/>
            <person name="Pallen M.J."/>
        </authorList>
    </citation>
    <scope>NUCLEOTIDE SEQUENCE</scope>
    <source>
        <strain evidence="3">CHK178-757</strain>
    </source>
</reference>
<dbReference type="GO" id="GO:0019391">
    <property type="term" value="P:glucuronoside catabolic process"/>
    <property type="evidence" value="ECO:0007669"/>
    <property type="project" value="TreeGrafter"/>
</dbReference>
<dbReference type="PANTHER" id="PTHR10066:SF67">
    <property type="entry name" value="BETA-GLUCURONIDASE"/>
    <property type="match status" value="1"/>
</dbReference>
<comment type="caution">
    <text evidence="3">The sequence shown here is derived from an EMBL/GenBank/DDBJ whole genome shotgun (WGS) entry which is preliminary data.</text>
</comment>
<reference evidence="3" key="1">
    <citation type="submission" date="2020-10" db="EMBL/GenBank/DDBJ databases">
        <authorList>
            <person name="Gilroy R."/>
        </authorList>
    </citation>
    <scope>NUCLEOTIDE SEQUENCE</scope>
    <source>
        <strain evidence="3">CHK178-757</strain>
    </source>
</reference>
<dbReference type="GO" id="GO:0030246">
    <property type="term" value="F:carbohydrate binding"/>
    <property type="evidence" value="ECO:0007669"/>
    <property type="project" value="TreeGrafter"/>
</dbReference>
<evidence type="ECO:0000313" key="3">
    <source>
        <dbReference type="EMBL" id="HIS47836.1"/>
    </source>
</evidence>
<dbReference type="Pfam" id="PF02836">
    <property type="entry name" value="Glyco_hydro_2_C"/>
    <property type="match status" value="1"/>
</dbReference>
<dbReference type="PANTHER" id="PTHR10066">
    <property type="entry name" value="BETA-GLUCURONIDASE"/>
    <property type="match status" value="1"/>
</dbReference>
<dbReference type="GO" id="GO:0004566">
    <property type="term" value="F:beta-glucuronidase activity"/>
    <property type="evidence" value="ECO:0007669"/>
    <property type="project" value="TreeGrafter"/>
</dbReference>
<protein>
    <recommendedName>
        <fullName evidence="2">Glycoside hydrolase family 2 catalytic domain-containing protein</fullName>
    </recommendedName>
</protein>
<name>A0A9D1JR30_9FIRM</name>
<sequence length="184" mass="21965">MLRFFLKLEQRRCTRRIALIHRCYPMLCRPNCFLALLTNITQHTSAWKRILYNLAVEFTACVRFKSEKRQSGSNFSLKWWNAQGLPIMMTEYGADTVAGLRDSMPVMFTEEYQVAYYKMYHEVFDTLDHFIGEHAWNFADFATCQAISRVQGNKKGIFTRDRRPKMAAHYFKQRWENIPDFDYK</sequence>
<organism evidence="3 4">
    <name type="scientific">Candidatus Scybalocola faecigallinarum</name>
    <dbReference type="NCBI Taxonomy" id="2840941"/>
    <lineage>
        <taxon>Bacteria</taxon>
        <taxon>Bacillati</taxon>
        <taxon>Bacillota</taxon>
        <taxon>Clostridia</taxon>
        <taxon>Lachnospirales</taxon>
        <taxon>Lachnospiraceae</taxon>
        <taxon>Lachnospiraceae incertae sedis</taxon>
        <taxon>Candidatus Scybalocola (ex Gilroy et al. 2021)</taxon>
    </lineage>
</organism>
<evidence type="ECO:0000259" key="2">
    <source>
        <dbReference type="Pfam" id="PF02836"/>
    </source>
</evidence>
<dbReference type="EMBL" id="DVIT01000035">
    <property type="protein sequence ID" value="HIS47836.1"/>
    <property type="molecule type" value="Genomic_DNA"/>
</dbReference>
<dbReference type="AlphaFoldDB" id="A0A9D1JR30"/>
<dbReference type="GO" id="GO:0005975">
    <property type="term" value="P:carbohydrate metabolic process"/>
    <property type="evidence" value="ECO:0007669"/>
    <property type="project" value="InterPro"/>
</dbReference>
<comment type="similarity">
    <text evidence="1">Belongs to the glycosyl hydrolase 2 family.</text>
</comment>
<evidence type="ECO:0000313" key="4">
    <source>
        <dbReference type="Proteomes" id="UP000823927"/>
    </source>
</evidence>
<dbReference type="Proteomes" id="UP000823927">
    <property type="component" value="Unassembled WGS sequence"/>
</dbReference>
<dbReference type="SUPFAM" id="SSF51445">
    <property type="entry name" value="(Trans)glycosidases"/>
    <property type="match status" value="1"/>
</dbReference>